<organism evidence="3 4">
    <name type="scientific">Candidatus Proximibacter danicus</name>
    <dbReference type="NCBI Taxonomy" id="2954365"/>
    <lineage>
        <taxon>Bacteria</taxon>
        <taxon>Pseudomonadati</taxon>
        <taxon>Pseudomonadota</taxon>
        <taxon>Betaproteobacteria</taxon>
        <taxon>Candidatus Proximibacter</taxon>
    </lineage>
</organism>
<dbReference type="Proteomes" id="UP000886689">
    <property type="component" value="Unassembled WGS sequence"/>
</dbReference>
<gene>
    <name evidence="3" type="ORF">IPL58_02165</name>
</gene>
<comment type="caution">
    <text evidence="3">The sequence shown here is derived from an EMBL/GenBank/DDBJ whole genome shotgun (WGS) entry which is preliminary data.</text>
</comment>
<evidence type="ECO:0000259" key="1">
    <source>
        <dbReference type="Pfam" id="PF00535"/>
    </source>
</evidence>
<dbReference type="CDD" id="cd00761">
    <property type="entry name" value="Glyco_tranf_GTA_type"/>
    <property type="match status" value="1"/>
</dbReference>
<dbReference type="SUPFAM" id="SSF53448">
    <property type="entry name" value="Nucleotide-diphospho-sugar transferases"/>
    <property type="match status" value="2"/>
</dbReference>
<sequence>MPLISVAIPAYNYARYLPCAIRSVLRQEIGIDLELVIVDDCSTDDTPQAVAPFLADARVRYLRNDGNLGAVRNINKAIAETRGQFVLLLGADDFLLPGCLGALLDALAAHPQAGFAYGNYVVADEDDRILQVIEHPGHIPANLPPWRDDFADLLCLDDYINLGTTLFRRELIERFGFFDPLLTIDEQPGRFFRATDWDLCLRLSLAGIRAAFVYSTLSAFRVHSTQASVGGDFDREGIGLREFTVLLDRYLKPENARRLAGREAGLRALLQGKIAAFVSQADPTALSDQSALRERIARAEEFLTQLAGRSFDEALNPAPGIAVVIVGNDNPRELLSTLSDLQQQAAPPEQILVINRGRMDLSHLVRPARYLQLPGTSLPEARNCGVQLTTSAALSFIDAGSRLPPDHFARLAGTLSQAGVVVVQSMAGNGQEERQVNDDAAWRAALAALLPETNPWRRTPPALSEFALRRHAYHRSGGFEKSLGTLDDLDFLLRLQRGFPIRALASQMTPVPMLATMLERARESAQADVVARSLQAIAERQPRQVN</sequence>
<accession>A0A9D7JYC7</accession>
<feature type="domain" description="Glycosyltransferase 2-like prokaryotic type" evidence="2">
    <location>
        <begin position="377"/>
        <end position="499"/>
    </location>
</feature>
<proteinExistence type="predicted"/>
<evidence type="ECO:0000313" key="3">
    <source>
        <dbReference type="EMBL" id="MBK8523015.1"/>
    </source>
</evidence>
<evidence type="ECO:0000259" key="2">
    <source>
        <dbReference type="Pfam" id="PF10111"/>
    </source>
</evidence>
<evidence type="ECO:0000313" key="4">
    <source>
        <dbReference type="Proteomes" id="UP000886689"/>
    </source>
</evidence>
<dbReference type="InterPro" id="IPR050834">
    <property type="entry name" value="Glycosyltransf_2"/>
</dbReference>
<dbReference type="PANTHER" id="PTHR43685:SF11">
    <property type="entry name" value="GLYCOSYLTRANSFERASE TAGX-RELATED"/>
    <property type="match status" value="1"/>
</dbReference>
<name>A0A9D7JYC7_9PROT</name>
<dbReference type="PANTHER" id="PTHR43685">
    <property type="entry name" value="GLYCOSYLTRANSFERASE"/>
    <property type="match status" value="1"/>
</dbReference>
<protein>
    <submittedName>
        <fullName evidence="3">Glycosyltransferase</fullName>
    </submittedName>
</protein>
<dbReference type="InterPro" id="IPR001173">
    <property type="entry name" value="Glyco_trans_2-like"/>
</dbReference>
<dbReference type="Pfam" id="PF00535">
    <property type="entry name" value="Glycos_transf_2"/>
    <property type="match status" value="1"/>
</dbReference>
<dbReference type="InterPro" id="IPR029044">
    <property type="entry name" value="Nucleotide-diphossugar_trans"/>
</dbReference>
<dbReference type="AlphaFoldDB" id="A0A9D7JYC7"/>
<reference evidence="3" key="1">
    <citation type="submission" date="2020-10" db="EMBL/GenBank/DDBJ databases">
        <title>Connecting structure to function with the recovery of over 1000 high-quality activated sludge metagenome-assembled genomes encoding full-length rRNA genes using long-read sequencing.</title>
        <authorList>
            <person name="Singleton C.M."/>
            <person name="Petriglieri F."/>
            <person name="Kristensen J.M."/>
            <person name="Kirkegaard R.H."/>
            <person name="Michaelsen T.Y."/>
            <person name="Andersen M.H."/>
            <person name="Karst S.M."/>
            <person name="Dueholm M.S."/>
            <person name="Nielsen P.H."/>
            <person name="Albertsen M."/>
        </authorList>
    </citation>
    <scope>NUCLEOTIDE SEQUENCE</scope>
    <source>
        <strain evidence="3">Hirt_18-Q3-R61-65_BATAC.395</strain>
    </source>
</reference>
<dbReference type="Gene3D" id="3.90.550.10">
    <property type="entry name" value="Spore Coat Polysaccharide Biosynthesis Protein SpsA, Chain A"/>
    <property type="match status" value="2"/>
</dbReference>
<dbReference type="Pfam" id="PF10111">
    <property type="entry name" value="Glyco_tranf_2_2"/>
    <property type="match status" value="1"/>
</dbReference>
<dbReference type="InterPro" id="IPR019290">
    <property type="entry name" value="GlycosylTrfase-like_prok"/>
</dbReference>
<dbReference type="EMBL" id="JADJUC010000002">
    <property type="protein sequence ID" value="MBK8523015.1"/>
    <property type="molecule type" value="Genomic_DNA"/>
</dbReference>
<feature type="domain" description="Glycosyltransferase 2-like" evidence="1">
    <location>
        <begin position="5"/>
        <end position="172"/>
    </location>
</feature>